<evidence type="ECO:0000256" key="2">
    <source>
        <dbReference type="ARBA" id="ARBA00022723"/>
    </source>
</evidence>
<dbReference type="FunFam" id="3.30.160.60:FF:000875">
    <property type="entry name" value="zinc finger protein 236 isoform X7"/>
    <property type="match status" value="1"/>
</dbReference>
<organism evidence="13 14">
    <name type="scientific">Poecilia latipinna</name>
    <name type="common">sailfin molly</name>
    <dbReference type="NCBI Taxonomy" id="48699"/>
    <lineage>
        <taxon>Eukaryota</taxon>
        <taxon>Metazoa</taxon>
        <taxon>Chordata</taxon>
        <taxon>Craniata</taxon>
        <taxon>Vertebrata</taxon>
        <taxon>Euteleostomi</taxon>
        <taxon>Actinopterygii</taxon>
        <taxon>Neopterygii</taxon>
        <taxon>Teleostei</taxon>
        <taxon>Neoteleostei</taxon>
        <taxon>Acanthomorphata</taxon>
        <taxon>Ovalentaria</taxon>
        <taxon>Atherinomorphae</taxon>
        <taxon>Cyprinodontiformes</taxon>
        <taxon>Poeciliidae</taxon>
        <taxon>Poeciliinae</taxon>
        <taxon>Poecilia</taxon>
    </lineage>
</organism>
<dbReference type="GeneTree" id="ENSGT01150000286959"/>
<dbReference type="GO" id="GO:0008270">
    <property type="term" value="F:zinc ion binding"/>
    <property type="evidence" value="ECO:0007669"/>
    <property type="project" value="UniProtKB-KW"/>
</dbReference>
<proteinExistence type="predicted"/>
<keyword evidence="3" id="KW-0677">Repeat</keyword>
<dbReference type="GO" id="GO:0000981">
    <property type="term" value="F:DNA-binding transcription factor activity, RNA polymerase II-specific"/>
    <property type="evidence" value="ECO:0007669"/>
    <property type="project" value="TreeGrafter"/>
</dbReference>
<dbReference type="PANTHER" id="PTHR24394">
    <property type="entry name" value="ZINC FINGER PROTEIN"/>
    <property type="match status" value="1"/>
</dbReference>
<keyword evidence="14" id="KW-1185">Reference proteome</keyword>
<evidence type="ECO:0000259" key="12">
    <source>
        <dbReference type="PROSITE" id="PS50157"/>
    </source>
</evidence>
<evidence type="ECO:0000256" key="3">
    <source>
        <dbReference type="ARBA" id="ARBA00022737"/>
    </source>
</evidence>
<evidence type="ECO:0000256" key="5">
    <source>
        <dbReference type="ARBA" id="ARBA00022833"/>
    </source>
</evidence>
<keyword evidence="5" id="KW-0862">Zinc</keyword>
<comment type="subcellular location">
    <subcellularLocation>
        <location evidence="1">Nucleus</location>
    </subcellularLocation>
</comment>
<dbReference type="FunFam" id="3.30.160.60:FF:002343">
    <property type="entry name" value="Zinc finger protein 33A"/>
    <property type="match status" value="1"/>
</dbReference>
<evidence type="ECO:0000256" key="11">
    <source>
        <dbReference type="SAM" id="MobiDB-lite"/>
    </source>
</evidence>
<reference evidence="13" key="1">
    <citation type="submission" date="2025-08" db="UniProtKB">
        <authorList>
            <consortium name="Ensembl"/>
        </authorList>
    </citation>
    <scope>IDENTIFICATION</scope>
</reference>
<evidence type="ECO:0000313" key="13">
    <source>
        <dbReference type="Ensembl" id="ENSPLAP00000021394.1"/>
    </source>
</evidence>
<feature type="domain" description="C2H2-type" evidence="12">
    <location>
        <begin position="51"/>
        <end position="78"/>
    </location>
</feature>
<keyword evidence="6" id="KW-0805">Transcription regulation</keyword>
<dbReference type="GO" id="GO:0003677">
    <property type="term" value="F:DNA binding"/>
    <property type="evidence" value="ECO:0007669"/>
    <property type="project" value="UniProtKB-KW"/>
</dbReference>
<dbReference type="InterPro" id="IPR013087">
    <property type="entry name" value="Znf_C2H2_type"/>
</dbReference>
<sequence length="159" mass="18435">MSCNEPEPLQIKQEREQPETQDFKEEVDEDQLVLKRETDDMLKAHPNQKLYSCQICDKTFSRNNSLTAHMTTHMAKKPFTCSICGKHYAYKSTFSYHMRIHTGEKPFTCADCGKSFHLNGSLSRHMRIHTGERPYTCTICGKSFKCNRSHENSQFDGTM</sequence>
<evidence type="ECO:0000256" key="6">
    <source>
        <dbReference type="ARBA" id="ARBA00023015"/>
    </source>
</evidence>
<dbReference type="AlphaFoldDB" id="A0A3B3V930"/>
<name>A0A3B3V930_9TELE</name>
<dbReference type="FunFam" id="3.30.160.60:FF:000417">
    <property type="entry name" value="Zinc finger protein"/>
    <property type="match status" value="1"/>
</dbReference>
<feature type="domain" description="C2H2-type" evidence="12">
    <location>
        <begin position="79"/>
        <end position="106"/>
    </location>
</feature>
<evidence type="ECO:0000256" key="7">
    <source>
        <dbReference type="ARBA" id="ARBA00023125"/>
    </source>
</evidence>
<dbReference type="Pfam" id="PF00096">
    <property type="entry name" value="zf-C2H2"/>
    <property type="match status" value="2"/>
</dbReference>
<dbReference type="Ensembl" id="ENSPLAT00000011103.1">
    <property type="protein sequence ID" value="ENSPLAP00000021394.1"/>
    <property type="gene ID" value="ENSPLAG00000005106.1"/>
</dbReference>
<evidence type="ECO:0000256" key="4">
    <source>
        <dbReference type="ARBA" id="ARBA00022771"/>
    </source>
</evidence>
<dbReference type="PANTHER" id="PTHR24394:SF48">
    <property type="entry name" value="ZINC FINGER PROTEIN 771"/>
    <property type="match status" value="1"/>
</dbReference>
<dbReference type="PROSITE" id="PS50157">
    <property type="entry name" value="ZINC_FINGER_C2H2_2"/>
    <property type="match status" value="3"/>
</dbReference>
<dbReference type="GO" id="GO:0005634">
    <property type="term" value="C:nucleus"/>
    <property type="evidence" value="ECO:0007669"/>
    <property type="project" value="UniProtKB-SubCell"/>
</dbReference>
<feature type="region of interest" description="Disordered" evidence="11">
    <location>
        <begin position="1"/>
        <end position="26"/>
    </location>
</feature>
<dbReference type="SMART" id="SM00355">
    <property type="entry name" value="ZnF_C2H2"/>
    <property type="match status" value="3"/>
</dbReference>
<reference evidence="13" key="2">
    <citation type="submission" date="2025-09" db="UniProtKB">
        <authorList>
            <consortium name="Ensembl"/>
        </authorList>
    </citation>
    <scope>IDENTIFICATION</scope>
</reference>
<dbReference type="Gene3D" id="3.30.160.60">
    <property type="entry name" value="Classic Zinc Finger"/>
    <property type="match status" value="4"/>
</dbReference>
<dbReference type="Proteomes" id="UP000261500">
    <property type="component" value="Unplaced"/>
</dbReference>
<dbReference type="PROSITE" id="PS00028">
    <property type="entry name" value="ZINC_FINGER_C2H2_1"/>
    <property type="match status" value="3"/>
</dbReference>
<evidence type="ECO:0000256" key="9">
    <source>
        <dbReference type="ARBA" id="ARBA00023242"/>
    </source>
</evidence>
<keyword evidence="7" id="KW-0238">DNA-binding</keyword>
<dbReference type="SUPFAM" id="SSF57667">
    <property type="entry name" value="beta-beta-alpha zinc fingers"/>
    <property type="match status" value="2"/>
</dbReference>
<keyword evidence="9" id="KW-0539">Nucleus</keyword>
<accession>A0A3B3V930</accession>
<evidence type="ECO:0000256" key="8">
    <source>
        <dbReference type="ARBA" id="ARBA00023163"/>
    </source>
</evidence>
<feature type="compositionally biased region" description="Basic and acidic residues" evidence="11">
    <location>
        <begin position="12"/>
        <end position="24"/>
    </location>
</feature>
<keyword evidence="4 10" id="KW-0863">Zinc-finger</keyword>
<dbReference type="FunFam" id="3.30.160.60:FF:000100">
    <property type="entry name" value="Zinc finger 45-like"/>
    <property type="match status" value="1"/>
</dbReference>
<evidence type="ECO:0000256" key="1">
    <source>
        <dbReference type="ARBA" id="ARBA00004123"/>
    </source>
</evidence>
<evidence type="ECO:0000313" key="14">
    <source>
        <dbReference type="Proteomes" id="UP000261500"/>
    </source>
</evidence>
<dbReference type="Pfam" id="PF13465">
    <property type="entry name" value="zf-H2C2_2"/>
    <property type="match status" value="1"/>
</dbReference>
<feature type="domain" description="C2H2-type" evidence="12">
    <location>
        <begin position="107"/>
        <end position="134"/>
    </location>
</feature>
<dbReference type="STRING" id="48699.ENSPLAP00000021394"/>
<dbReference type="InterPro" id="IPR036236">
    <property type="entry name" value="Znf_C2H2_sf"/>
</dbReference>
<keyword evidence="2" id="KW-0479">Metal-binding</keyword>
<evidence type="ECO:0000256" key="10">
    <source>
        <dbReference type="PROSITE-ProRule" id="PRU00042"/>
    </source>
</evidence>
<protein>
    <recommendedName>
        <fullName evidence="12">C2H2-type domain-containing protein</fullName>
    </recommendedName>
</protein>
<keyword evidence="8" id="KW-0804">Transcription</keyword>